<reference evidence="2 3" key="1">
    <citation type="submission" date="2018-12" db="EMBL/GenBank/DDBJ databases">
        <authorList>
            <person name="Criscuolo A."/>
        </authorList>
    </citation>
    <scope>NUCLEOTIDE SEQUENCE [LARGE SCALE GENOMIC DNA]</scope>
    <source>
        <strain evidence="2">ACIP1116281</strain>
    </source>
</reference>
<dbReference type="InterPro" id="IPR029068">
    <property type="entry name" value="Glyas_Bleomycin-R_OHBP_Dase"/>
</dbReference>
<dbReference type="InterPro" id="IPR004360">
    <property type="entry name" value="Glyas_Fos-R_dOase_dom"/>
</dbReference>
<dbReference type="RefSeq" id="WP_126148802.1">
    <property type="nucleotide sequence ID" value="NZ_JBHTMH010000001.1"/>
</dbReference>
<protein>
    <submittedName>
        <fullName evidence="2">Glyoxalase-like domain protein</fullName>
    </submittedName>
</protein>
<evidence type="ECO:0000313" key="3">
    <source>
        <dbReference type="Proteomes" id="UP000268844"/>
    </source>
</evidence>
<sequence length="133" mass="15006">MASSTQIGPIGQIARTVRNIETSLAWYRDRLGLALLYQFDGMAFFDAGGIRLYLQQGTEAGAESILYFRVEDIVASHAALVQNGIDFMREPHRVHRHEDGTEEWMAFFADPDGRPLALMSARRMTDTEKLDGR</sequence>
<proteinExistence type="predicted"/>
<dbReference type="InterPro" id="IPR037523">
    <property type="entry name" value="VOC_core"/>
</dbReference>
<name>A0A3S4EJD7_9HYPH</name>
<feature type="domain" description="VOC" evidence="1">
    <location>
        <begin position="9"/>
        <end position="121"/>
    </location>
</feature>
<dbReference type="PROSITE" id="PS51819">
    <property type="entry name" value="VOC"/>
    <property type="match status" value="1"/>
</dbReference>
<accession>A0A3S4EJD7</accession>
<dbReference type="OrthoDB" id="9804944at2"/>
<dbReference type="SUPFAM" id="SSF54593">
    <property type="entry name" value="Glyoxalase/Bleomycin resistance protein/Dihydroxybiphenyl dioxygenase"/>
    <property type="match status" value="1"/>
</dbReference>
<keyword evidence="3" id="KW-1185">Reference proteome</keyword>
<evidence type="ECO:0000313" key="2">
    <source>
        <dbReference type="EMBL" id="VDS03207.1"/>
    </source>
</evidence>
<evidence type="ECO:0000259" key="1">
    <source>
        <dbReference type="PROSITE" id="PS51819"/>
    </source>
</evidence>
<dbReference type="Proteomes" id="UP000268844">
    <property type="component" value="Unassembled WGS sequence"/>
</dbReference>
<organism evidence="2 3">
    <name type="scientific">Devosia equisanguinis</name>
    <dbReference type="NCBI Taxonomy" id="2490941"/>
    <lineage>
        <taxon>Bacteria</taxon>
        <taxon>Pseudomonadati</taxon>
        <taxon>Pseudomonadota</taxon>
        <taxon>Alphaproteobacteria</taxon>
        <taxon>Hyphomicrobiales</taxon>
        <taxon>Devosiaceae</taxon>
        <taxon>Devosia</taxon>
    </lineage>
</organism>
<gene>
    <name evidence="2" type="ORF">DEVEQU_00327</name>
</gene>
<dbReference type="Gene3D" id="3.10.180.10">
    <property type="entry name" value="2,3-Dihydroxybiphenyl 1,2-Dioxygenase, domain 1"/>
    <property type="match status" value="1"/>
</dbReference>
<dbReference type="EMBL" id="UZWD01000004">
    <property type="protein sequence ID" value="VDS03207.1"/>
    <property type="molecule type" value="Genomic_DNA"/>
</dbReference>
<dbReference type="Pfam" id="PF00903">
    <property type="entry name" value="Glyoxalase"/>
    <property type="match status" value="1"/>
</dbReference>
<dbReference type="AlphaFoldDB" id="A0A3S4EJD7"/>